<dbReference type="STRING" id="762903.Pedsa_0558"/>
<dbReference type="AlphaFoldDB" id="F0S7B2"/>
<organism evidence="1 2">
    <name type="scientific">Pseudopedobacter saltans (strain ATCC 51119 / DSM 12145 / JCM 21818 / CCUG 39354 / LMG 10337 / NBRC 100064 / NCIMB 13643)</name>
    <name type="common">Pedobacter saltans</name>
    <dbReference type="NCBI Taxonomy" id="762903"/>
    <lineage>
        <taxon>Bacteria</taxon>
        <taxon>Pseudomonadati</taxon>
        <taxon>Bacteroidota</taxon>
        <taxon>Sphingobacteriia</taxon>
        <taxon>Sphingobacteriales</taxon>
        <taxon>Sphingobacteriaceae</taxon>
        <taxon>Pseudopedobacter</taxon>
    </lineage>
</organism>
<accession>F0S7B2</accession>
<name>F0S7B2_PSESL</name>
<sequence>MQIVQNKAIIFYKSVKIVPLRAFNRDVKNYT</sequence>
<gene>
    <name evidence="1" type="ordered locus">Pedsa_0558</name>
</gene>
<reference evidence="2" key="2">
    <citation type="submission" date="2011-02" db="EMBL/GenBank/DDBJ databases">
        <title>The complete genome of Pedobacter saltans DSM 12145.</title>
        <authorList>
            <consortium name="US DOE Joint Genome Institute (JGI-PGF)"/>
            <person name="Lucas S."/>
            <person name="Copeland A."/>
            <person name="Lapidus A."/>
            <person name="Bruce D."/>
            <person name="Goodwin L."/>
            <person name="Pitluck S."/>
            <person name="Kyrpides N."/>
            <person name="Mavromatis K."/>
            <person name="Pagani I."/>
            <person name="Ivanova N."/>
            <person name="Ovchinnikova G."/>
            <person name="Lu M."/>
            <person name="Detter J.C."/>
            <person name="Han C."/>
            <person name="Land M."/>
            <person name="Hauser L."/>
            <person name="Markowitz V."/>
            <person name="Cheng J.-F."/>
            <person name="Hugenholtz P."/>
            <person name="Woyke T."/>
            <person name="Wu D."/>
            <person name="Tindall B."/>
            <person name="Pomrenke H.G."/>
            <person name="Brambilla E."/>
            <person name="Klenk H.-P."/>
            <person name="Eisen J.A."/>
        </authorList>
    </citation>
    <scope>NUCLEOTIDE SEQUENCE [LARGE SCALE GENOMIC DNA]</scope>
    <source>
        <strain evidence="2">ATCC 51119 / DSM 12145 / JCM 21818 / LMG 10337 / NBRC 100064 / NCIMB 13643</strain>
    </source>
</reference>
<dbReference type="EMBL" id="CP002545">
    <property type="protein sequence ID" value="ADY51137.1"/>
    <property type="molecule type" value="Genomic_DNA"/>
</dbReference>
<evidence type="ECO:0000313" key="2">
    <source>
        <dbReference type="Proteomes" id="UP000000310"/>
    </source>
</evidence>
<reference evidence="1 2" key="1">
    <citation type="journal article" date="2011" name="Stand. Genomic Sci.">
        <title>Complete genome sequence of the gliding, heparinolytic Pedobacter saltans type strain (113).</title>
        <authorList>
            <person name="Liolios K."/>
            <person name="Sikorski J."/>
            <person name="Lu M."/>
            <person name="Nolan M."/>
            <person name="Lapidus A."/>
            <person name="Lucas S."/>
            <person name="Hammon N."/>
            <person name="Deshpande S."/>
            <person name="Cheng J.F."/>
            <person name="Tapia R."/>
            <person name="Han C."/>
            <person name="Goodwin L."/>
            <person name="Pitluck S."/>
            <person name="Huntemann M."/>
            <person name="Ivanova N."/>
            <person name="Pagani I."/>
            <person name="Mavromatis K."/>
            <person name="Ovchinikova G."/>
            <person name="Pati A."/>
            <person name="Chen A."/>
            <person name="Palaniappan K."/>
            <person name="Land M."/>
            <person name="Hauser L."/>
            <person name="Brambilla E.M."/>
            <person name="Kotsyurbenko O."/>
            <person name="Rohde M."/>
            <person name="Tindall B.J."/>
            <person name="Abt B."/>
            <person name="Goker M."/>
            <person name="Detter J.C."/>
            <person name="Woyke T."/>
            <person name="Bristow J."/>
            <person name="Eisen J.A."/>
            <person name="Markowitz V."/>
            <person name="Hugenholtz P."/>
            <person name="Klenk H.P."/>
            <person name="Kyrpides N.C."/>
        </authorList>
    </citation>
    <scope>NUCLEOTIDE SEQUENCE [LARGE SCALE GENOMIC DNA]</scope>
    <source>
        <strain evidence="2">ATCC 51119 / DSM 12145 / JCM 21818 / LMG 10337 / NBRC 100064 / NCIMB 13643</strain>
    </source>
</reference>
<evidence type="ECO:0000313" key="1">
    <source>
        <dbReference type="EMBL" id="ADY51137.1"/>
    </source>
</evidence>
<dbReference type="HOGENOM" id="CLU_3398020_0_0_10"/>
<dbReference type="Proteomes" id="UP000000310">
    <property type="component" value="Chromosome"/>
</dbReference>
<protein>
    <submittedName>
        <fullName evidence="1">Uncharacterized protein</fullName>
    </submittedName>
</protein>
<dbReference type="KEGG" id="psn:Pedsa_0558"/>
<keyword evidence="2" id="KW-1185">Reference proteome</keyword>
<proteinExistence type="predicted"/>